<dbReference type="InterPro" id="IPR028431">
    <property type="entry name" value="NADP_DH_HndA-like"/>
</dbReference>
<proteinExistence type="inferred from homology"/>
<dbReference type="InterPro" id="IPR036249">
    <property type="entry name" value="Thioredoxin-like_sf"/>
</dbReference>
<dbReference type="AlphaFoldDB" id="A0A381WB89"/>
<protein>
    <recommendedName>
        <fullName evidence="8">NAD(P)H-dependent oxidoreductase subunit E</fullName>
    </recommendedName>
</protein>
<dbReference type="InterPro" id="IPR042128">
    <property type="entry name" value="NuoE_dom"/>
</dbReference>
<evidence type="ECO:0000256" key="5">
    <source>
        <dbReference type="ARBA" id="ARBA00023014"/>
    </source>
</evidence>
<dbReference type="SUPFAM" id="SSF52833">
    <property type="entry name" value="Thioredoxin-like"/>
    <property type="match status" value="1"/>
</dbReference>
<comment type="cofactor">
    <cofactor evidence="6">
        <name>[2Fe-2S] cluster</name>
        <dbReference type="ChEBI" id="CHEBI:190135"/>
    </cofactor>
</comment>
<dbReference type="InterPro" id="IPR041921">
    <property type="entry name" value="NuoE_N"/>
</dbReference>
<evidence type="ECO:0000256" key="4">
    <source>
        <dbReference type="ARBA" id="ARBA00023004"/>
    </source>
</evidence>
<dbReference type="Gene3D" id="1.10.10.1590">
    <property type="entry name" value="NADH-quinone oxidoreductase subunit E"/>
    <property type="match status" value="1"/>
</dbReference>
<dbReference type="InterPro" id="IPR002023">
    <property type="entry name" value="NuoE-like"/>
</dbReference>
<dbReference type="Pfam" id="PF01257">
    <property type="entry name" value="2Fe-2S_thioredx"/>
    <property type="match status" value="1"/>
</dbReference>
<dbReference type="PANTHER" id="PTHR43342">
    <property type="entry name" value="NADH-QUINONE OXIDOREDUCTASE, E SUBUNIT"/>
    <property type="match status" value="1"/>
</dbReference>
<keyword evidence="5" id="KW-0411">Iron-sulfur</keyword>
<evidence type="ECO:0008006" key="8">
    <source>
        <dbReference type="Google" id="ProtNLM"/>
    </source>
</evidence>
<comment type="similarity">
    <text evidence="1">Belongs to the complex I 24 kDa subunit family.</text>
</comment>
<feature type="non-terminal residue" evidence="7">
    <location>
        <position position="1"/>
    </location>
</feature>
<dbReference type="CDD" id="cd03064">
    <property type="entry name" value="TRX_Fd_NuoE"/>
    <property type="match status" value="1"/>
</dbReference>
<keyword evidence="3" id="KW-0479">Metal-binding</keyword>
<evidence type="ECO:0000256" key="6">
    <source>
        <dbReference type="ARBA" id="ARBA00034078"/>
    </source>
</evidence>
<dbReference type="EMBL" id="UINC01011251">
    <property type="protein sequence ID" value="SVA49744.1"/>
    <property type="molecule type" value="Genomic_DNA"/>
</dbReference>
<accession>A0A381WB89</accession>
<sequence>VPSLTVDSDNLRERVREAILSQKRPTVTVLSSLLAIQDEIGYIPDEAIEEVAVYMGTSTNSVFGVASFYPNFRFKAPGDHSVEVCWGPTCHLLGASKIVKGVLDKLGLESEGETADGEASFRFNTCLGACSQGPVISLDHELYGKVNVENISSLLDSLLERPKK</sequence>
<organism evidence="7">
    <name type="scientific">marine metagenome</name>
    <dbReference type="NCBI Taxonomy" id="408172"/>
    <lineage>
        <taxon>unclassified sequences</taxon>
        <taxon>metagenomes</taxon>
        <taxon>ecological metagenomes</taxon>
    </lineage>
</organism>
<dbReference type="PIRSF" id="PIRSF000216">
    <property type="entry name" value="NADH_DH_24kDa"/>
    <property type="match status" value="1"/>
</dbReference>
<dbReference type="GO" id="GO:0046872">
    <property type="term" value="F:metal ion binding"/>
    <property type="evidence" value="ECO:0007669"/>
    <property type="project" value="UniProtKB-KW"/>
</dbReference>
<gene>
    <name evidence="7" type="ORF">METZ01_LOCUS102598</name>
</gene>
<evidence type="ECO:0000256" key="2">
    <source>
        <dbReference type="ARBA" id="ARBA00022714"/>
    </source>
</evidence>
<evidence type="ECO:0000256" key="1">
    <source>
        <dbReference type="ARBA" id="ARBA00010643"/>
    </source>
</evidence>
<name>A0A381WB89_9ZZZZ</name>
<dbReference type="GO" id="GO:0051537">
    <property type="term" value="F:2 iron, 2 sulfur cluster binding"/>
    <property type="evidence" value="ECO:0007669"/>
    <property type="project" value="UniProtKB-KW"/>
</dbReference>
<dbReference type="PANTHER" id="PTHR43342:SF1">
    <property type="entry name" value="BIFURCATING [FEFE] HYDROGENASE GAMMA SUBUNIT"/>
    <property type="match status" value="1"/>
</dbReference>
<dbReference type="Gene3D" id="3.40.30.10">
    <property type="entry name" value="Glutaredoxin"/>
    <property type="match status" value="1"/>
</dbReference>
<keyword evidence="4" id="KW-0408">Iron</keyword>
<evidence type="ECO:0000256" key="3">
    <source>
        <dbReference type="ARBA" id="ARBA00022723"/>
    </source>
</evidence>
<keyword evidence="2" id="KW-0001">2Fe-2S</keyword>
<evidence type="ECO:0000313" key="7">
    <source>
        <dbReference type="EMBL" id="SVA49744.1"/>
    </source>
</evidence>
<dbReference type="GO" id="GO:0016491">
    <property type="term" value="F:oxidoreductase activity"/>
    <property type="evidence" value="ECO:0007669"/>
    <property type="project" value="InterPro"/>
</dbReference>
<reference evidence="7" key="1">
    <citation type="submission" date="2018-05" db="EMBL/GenBank/DDBJ databases">
        <authorList>
            <person name="Lanie J.A."/>
            <person name="Ng W.-L."/>
            <person name="Kazmierczak K.M."/>
            <person name="Andrzejewski T.M."/>
            <person name="Davidsen T.M."/>
            <person name="Wayne K.J."/>
            <person name="Tettelin H."/>
            <person name="Glass J.I."/>
            <person name="Rusch D."/>
            <person name="Podicherti R."/>
            <person name="Tsui H.-C.T."/>
            <person name="Winkler M.E."/>
        </authorList>
    </citation>
    <scope>NUCLEOTIDE SEQUENCE</scope>
</reference>